<evidence type="ECO:0000313" key="1">
    <source>
        <dbReference type="EMBL" id="MFH4974423.1"/>
    </source>
</evidence>
<gene>
    <name evidence="1" type="ORF">AB6A40_001132</name>
</gene>
<evidence type="ECO:0000313" key="2">
    <source>
        <dbReference type="Proteomes" id="UP001608902"/>
    </source>
</evidence>
<sequence>MIGTSVVVPQSNLPNAVSSDNCGSGQQTFHAADQLTPEIIQKLAAVEKIVGRKRLLRALVKWIEKTQYFIRNRSSYRLFDWKNTRLK</sequence>
<protein>
    <submittedName>
        <fullName evidence="1">Uncharacterized protein</fullName>
    </submittedName>
</protein>
<comment type="caution">
    <text evidence="1">The sequence shown here is derived from an EMBL/GenBank/DDBJ whole genome shotgun (WGS) entry which is preliminary data.</text>
</comment>
<accession>A0ABD6E3H5</accession>
<dbReference type="AlphaFoldDB" id="A0ABD6E3H5"/>
<organism evidence="1 2">
    <name type="scientific">Gnathostoma spinigerum</name>
    <dbReference type="NCBI Taxonomy" id="75299"/>
    <lineage>
        <taxon>Eukaryota</taxon>
        <taxon>Metazoa</taxon>
        <taxon>Ecdysozoa</taxon>
        <taxon>Nematoda</taxon>
        <taxon>Chromadorea</taxon>
        <taxon>Rhabditida</taxon>
        <taxon>Spirurina</taxon>
        <taxon>Gnathostomatomorpha</taxon>
        <taxon>Gnathostomatoidea</taxon>
        <taxon>Gnathostomatidae</taxon>
        <taxon>Gnathostoma</taxon>
    </lineage>
</organism>
<proteinExistence type="predicted"/>
<keyword evidence="2" id="KW-1185">Reference proteome</keyword>
<dbReference type="EMBL" id="JBGFUD010000383">
    <property type="protein sequence ID" value="MFH4974423.1"/>
    <property type="molecule type" value="Genomic_DNA"/>
</dbReference>
<dbReference type="Proteomes" id="UP001608902">
    <property type="component" value="Unassembled WGS sequence"/>
</dbReference>
<name>A0ABD6E3H5_9BILA</name>
<reference evidence="1 2" key="1">
    <citation type="submission" date="2024-08" db="EMBL/GenBank/DDBJ databases">
        <title>Gnathostoma spinigerum genome.</title>
        <authorList>
            <person name="Gonzalez-Bertolin B."/>
            <person name="Monzon S."/>
            <person name="Zaballos A."/>
            <person name="Jimenez P."/>
            <person name="Dekumyoy P."/>
            <person name="Varona S."/>
            <person name="Cuesta I."/>
            <person name="Sumanam S."/>
            <person name="Adisakwattana P."/>
            <person name="Gasser R.B."/>
            <person name="Hernandez-Gonzalez A."/>
            <person name="Young N.D."/>
            <person name="Perteguer M.J."/>
        </authorList>
    </citation>
    <scope>NUCLEOTIDE SEQUENCE [LARGE SCALE GENOMIC DNA]</scope>
    <source>
        <strain evidence="1">AL3</strain>
        <tissue evidence="1">Liver</tissue>
    </source>
</reference>